<feature type="domain" description="Glycoside hydrolase family 5 C-terminal" evidence="5">
    <location>
        <begin position="646"/>
        <end position="744"/>
    </location>
</feature>
<name>A0A9P5H364_9HYPO</name>
<gene>
    <name evidence="6" type="ORF">G7Z17_g7784</name>
</gene>
<protein>
    <recommendedName>
        <fullName evidence="5">Glycoside hydrolase family 5 C-terminal domain-containing protein</fullName>
    </recommendedName>
</protein>
<dbReference type="AlphaFoldDB" id="A0A9P5H364"/>
<keyword evidence="2" id="KW-0378">Hydrolase</keyword>
<keyword evidence="3" id="KW-0326">Glycosidase</keyword>
<dbReference type="Gene3D" id="3.20.20.80">
    <property type="entry name" value="Glycosidases"/>
    <property type="match status" value="2"/>
</dbReference>
<dbReference type="Gene3D" id="2.60.40.1180">
    <property type="entry name" value="Golgi alpha-mannosidase II"/>
    <property type="match status" value="1"/>
</dbReference>
<feature type="transmembrane region" description="Helical" evidence="4">
    <location>
        <begin position="789"/>
        <end position="809"/>
    </location>
</feature>
<keyword evidence="4" id="KW-0812">Transmembrane</keyword>
<proteinExistence type="inferred from homology"/>
<dbReference type="EMBL" id="JAANBB010000181">
    <property type="protein sequence ID" value="KAF7547352.1"/>
    <property type="molecule type" value="Genomic_DNA"/>
</dbReference>
<evidence type="ECO:0000256" key="2">
    <source>
        <dbReference type="ARBA" id="ARBA00022801"/>
    </source>
</evidence>
<dbReference type="InterPro" id="IPR041036">
    <property type="entry name" value="GH5_C"/>
</dbReference>
<keyword evidence="7" id="KW-1185">Reference proteome</keyword>
<reference evidence="6" key="1">
    <citation type="submission" date="2020-03" db="EMBL/GenBank/DDBJ databases">
        <title>Draft Genome Sequence of Cylindrodendrum hubeiense.</title>
        <authorList>
            <person name="Buettner E."/>
            <person name="Kellner H."/>
        </authorList>
    </citation>
    <scope>NUCLEOTIDE SEQUENCE</scope>
    <source>
        <strain evidence="6">IHI 201604</strain>
    </source>
</reference>
<dbReference type="OrthoDB" id="9971853at2759"/>
<dbReference type="Proteomes" id="UP000722485">
    <property type="component" value="Unassembled WGS sequence"/>
</dbReference>
<dbReference type="PANTHER" id="PTHR31308">
    <property type="match status" value="1"/>
</dbReference>
<sequence>MAETFAAHDLSDAALGGPIRIQDGHFIDVHGRVLSLRGLNVSGASKLPTTPNGLSHLTDGFYNHRTVTFTGRPFPLDEAPLHFRRLQTWGLPVIRLLVTWESLGHSGPDPGKHLDTDYITYLKALIEMMPEYGIKCFICAHQDVWSRFSGGSGAPGWTFEAAGLDIEAFTETGAAYVHGQDEKRRKNGPIDVREPSGPFLWPSGYQKLAASTMATLFWAGDALAPKLKCRRAPIDHEGDLEDVSIQSLLQDAFVEAFGKLADNVRDLEACLGFEPLNEPHRGLVNLHDFHGWNYDTDLHIGHYPSFAQALALGSGYAQTVNFYIKSWPFPTRVSHKSEVDPKGRSAWLSHGDKNASEPQHGMGQCVWHAHGVWKWDEQKQAADVLDKDYFDTDHRPGREGNKIEWYRDCYAPFLKKFSDRVSGDKGSGQMSFIEPIPNEFMPPWHATLPENKETLKQKYAVQTIIDTPRPDNFVYAPHFYDLNVLFSKHHSFMSVNVQGLSRGMFILNALYFGPQALRRNYKKQIANVANHGKLSLGPVPTIIGEVGIPYDINGSAAFATGWYDKQRELMNALISAMEDNFVGFTLWNYNPHNRFEYGDGWNKEDFSIINGDDIGEHSSGRQDYRNRSHEDDELYRGGRVLDVVIRPYAAKIAGTPIRSDWDHRSLRYEFEWSSEGGGEKQTTSDDLSADKSRLTEIFIPNYHYAKHEISVKVSDGDWSYDAAKQTLLVRHGAHDGTARHSLVVDIRDVGEHLLKRVLERREGGPSDLILDLIPASTEAWIEKLLFEPLFEVLLLVGMPLLTILIAIGIHMSL</sequence>
<evidence type="ECO:0000259" key="5">
    <source>
        <dbReference type="Pfam" id="PF18564"/>
    </source>
</evidence>
<evidence type="ECO:0000256" key="1">
    <source>
        <dbReference type="ARBA" id="ARBA00005641"/>
    </source>
</evidence>
<dbReference type="InterPro" id="IPR052066">
    <property type="entry name" value="Glycosphingolipid_Hydrolases"/>
</dbReference>
<comment type="caution">
    <text evidence="6">The sequence shown here is derived from an EMBL/GenBank/DDBJ whole genome shotgun (WGS) entry which is preliminary data.</text>
</comment>
<comment type="similarity">
    <text evidence="1">Belongs to the glycosyl hydrolase 5 (cellulase A) family.</text>
</comment>
<keyword evidence="4" id="KW-1133">Transmembrane helix</keyword>
<dbReference type="InterPro" id="IPR017853">
    <property type="entry name" value="GH"/>
</dbReference>
<dbReference type="PANTHER" id="PTHR31308:SF5">
    <property type="entry name" value="ERGOSTERYL-BETA-GLUCOSIDASE"/>
    <property type="match status" value="1"/>
</dbReference>
<evidence type="ECO:0000313" key="7">
    <source>
        <dbReference type="Proteomes" id="UP000722485"/>
    </source>
</evidence>
<dbReference type="GO" id="GO:1904462">
    <property type="term" value="P:ergosteryl 3-beta-D-glucoside catabolic process"/>
    <property type="evidence" value="ECO:0007669"/>
    <property type="project" value="TreeGrafter"/>
</dbReference>
<keyword evidence="4" id="KW-0472">Membrane</keyword>
<accession>A0A9P5H364</accession>
<evidence type="ECO:0000256" key="3">
    <source>
        <dbReference type="ARBA" id="ARBA00023295"/>
    </source>
</evidence>
<dbReference type="GO" id="GO:0050295">
    <property type="term" value="F:steryl-beta-glucosidase activity"/>
    <property type="evidence" value="ECO:0007669"/>
    <property type="project" value="TreeGrafter"/>
</dbReference>
<dbReference type="InterPro" id="IPR013780">
    <property type="entry name" value="Glyco_hydro_b"/>
</dbReference>
<organism evidence="6 7">
    <name type="scientific">Cylindrodendrum hubeiense</name>
    <dbReference type="NCBI Taxonomy" id="595255"/>
    <lineage>
        <taxon>Eukaryota</taxon>
        <taxon>Fungi</taxon>
        <taxon>Dikarya</taxon>
        <taxon>Ascomycota</taxon>
        <taxon>Pezizomycotina</taxon>
        <taxon>Sordariomycetes</taxon>
        <taxon>Hypocreomycetidae</taxon>
        <taxon>Hypocreales</taxon>
        <taxon>Nectriaceae</taxon>
        <taxon>Cylindrodendrum</taxon>
    </lineage>
</organism>
<dbReference type="SUPFAM" id="SSF51445">
    <property type="entry name" value="(Trans)glycosidases"/>
    <property type="match status" value="1"/>
</dbReference>
<evidence type="ECO:0000256" key="4">
    <source>
        <dbReference type="SAM" id="Phobius"/>
    </source>
</evidence>
<evidence type="ECO:0000313" key="6">
    <source>
        <dbReference type="EMBL" id="KAF7547352.1"/>
    </source>
</evidence>
<dbReference type="Pfam" id="PF18564">
    <property type="entry name" value="Glyco_hydro_5_C"/>
    <property type="match status" value="1"/>
</dbReference>